<name>A0A9Q0XW34_9SAUR</name>
<dbReference type="Proteomes" id="UP001142489">
    <property type="component" value="Unassembled WGS sequence"/>
</dbReference>
<reference evidence="1" key="1">
    <citation type="journal article" date="2023" name="DNA Res.">
        <title>Chromosome-level genome assembly of Phrynocephalus forsythii using third-generation DNA sequencing and Hi-C analysis.</title>
        <authorList>
            <person name="Qi Y."/>
            <person name="Zhao W."/>
            <person name="Zhao Y."/>
            <person name="Niu C."/>
            <person name="Cao S."/>
            <person name="Zhang Y."/>
        </authorList>
    </citation>
    <scope>NUCLEOTIDE SEQUENCE</scope>
    <source>
        <tissue evidence="1">Muscle</tissue>
    </source>
</reference>
<dbReference type="EMBL" id="JAPFRF010000005">
    <property type="protein sequence ID" value="KAJ7331923.1"/>
    <property type="molecule type" value="Genomic_DNA"/>
</dbReference>
<dbReference type="OrthoDB" id="9902985at2759"/>
<keyword evidence="2" id="KW-1185">Reference proteome</keyword>
<accession>A0A9Q0XW34</accession>
<gene>
    <name evidence="1" type="ORF">JRQ81_014103</name>
</gene>
<sequence length="155" mass="17604">MAHQWNTEKTDRSPDFAAEEEAIRTNAVKARIEKSTESPTCRLCKEADETIDHILSCCKKIAQTDYKQPHNVVAQVVHWNLCQNYHLPVANNWWDHKPEKVTEIQVVPVAIGTLGTVPKELSKYLEEIGVDKVTISQLQKAALLGSARIIRRYIT</sequence>
<proteinExistence type="predicted"/>
<dbReference type="PANTHER" id="PTHR35450:SF2">
    <property type="entry name" value="REVERSE TRANSCRIPTASE DOMAIN-CONTAINING PROTEIN"/>
    <property type="match status" value="1"/>
</dbReference>
<protein>
    <recommendedName>
        <fullName evidence="3">Reverse transcriptase</fullName>
    </recommendedName>
</protein>
<evidence type="ECO:0000313" key="2">
    <source>
        <dbReference type="Proteomes" id="UP001142489"/>
    </source>
</evidence>
<dbReference type="AlphaFoldDB" id="A0A9Q0XW34"/>
<evidence type="ECO:0008006" key="3">
    <source>
        <dbReference type="Google" id="ProtNLM"/>
    </source>
</evidence>
<evidence type="ECO:0000313" key="1">
    <source>
        <dbReference type="EMBL" id="KAJ7331923.1"/>
    </source>
</evidence>
<dbReference type="PANTHER" id="PTHR35450">
    <property type="entry name" value="REVERSE TRANSCRIPTASE DOMAIN-CONTAINING PROTEIN"/>
    <property type="match status" value="1"/>
</dbReference>
<organism evidence="1 2">
    <name type="scientific">Phrynocephalus forsythii</name>
    <dbReference type="NCBI Taxonomy" id="171643"/>
    <lineage>
        <taxon>Eukaryota</taxon>
        <taxon>Metazoa</taxon>
        <taxon>Chordata</taxon>
        <taxon>Craniata</taxon>
        <taxon>Vertebrata</taxon>
        <taxon>Euteleostomi</taxon>
        <taxon>Lepidosauria</taxon>
        <taxon>Squamata</taxon>
        <taxon>Bifurcata</taxon>
        <taxon>Unidentata</taxon>
        <taxon>Episquamata</taxon>
        <taxon>Toxicofera</taxon>
        <taxon>Iguania</taxon>
        <taxon>Acrodonta</taxon>
        <taxon>Agamidae</taxon>
        <taxon>Agaminae</taxon>
        <taxon>Phrynocephalus</taxon>
    </lineage>
</organism>
<comment type="caution">
    <text evidence="1">The sequence shown here is derived from an EMBL/GenBank/DDBJ whole genome shotgun (WGS) entry which is preliminary data.</text>
</comment>